<feature type="domain" description="Glycine transporter" evidence="9">
    <location>
        <begin position="89"/>
        <end position="161"/>
    </location>
</feature>
<keyword evidence="11" id="KW-1185">Reference proteome</keyword>
<organism evidence="10 11">
    <name type="scientific">Paenibacillus lutrae</name>
    <dbReference type="NCBI Taxonomy" id="2078573"/>
    <lineage>
        <taxon>Bacteria</taxon>
        <taxon>Bacillati</taxon>
        <taxon>Bacillota</taxon>
        <taxon>Bacilli</taxon>
        <taxon>Bacillales</taxon>
        <taxon>Paenibacillaceae</taxon>
        <taxon>Paenibacillus</taxon>
    </lineage>
</organism>
<evidence type="ECO:0000313" key="11">
    <source>
        <dbReference type="Proteomes" id="UP000490800"/>
    </source>
</evidence>
<keyword evidence="3" id="KW-1003">Cell membrane</keyword>
<evidence type="ECO:0000256" key="8">
    <source>
        <dbReference type="SAM" id="Phobius"/>
    </source>
</evidence>
<sequence length="223" mass="24830">MGLSLIGTIAFAVSGAIVAMEEDYDILGVYVLGFVTAFGGGVVRNMLIGEKITMLWQQGFQFMIAFAAMTLVFIFPLAWIRRWKSWESFFDAIGLAAFSIQGALYATNQGLPMSAVIVAAVLTGIGGGIIRDLLAGRKPLVLQDEIYAVWGMLAGFMIWLGWPQTVFGLSILFMTIVVSRMFSVIFKWKLPKRSLRDLLQDNDIPDRQRPPALQEERREIDVN</sequence>
<evidence type="ECO:0000256" key="2">
    <source>
        <dbReference type="ARBA" id="ARBA00008193"/>
    </source>
</evidence>
<evidence type="ECO:0000313" key="10">
    <source>
        <dbReference type="EMBL" id="MVP00316.1"/>
    </source>
</evidence>
<dbReference type="OrthoDB" id="9791874at2"/>
<evidence type="ECO:0000259" key="9">
    <source>
        <dbReference type="Pfam" id="PF03458"/>
    </source>
</evidence>
<dbReference type="Proteomes" id="UP000490800">
    <property type="component" value="Unassembled WGS sequence"/>
</dbReference>
<accession>A0A7X3FIC1</accession>
<keyword evidence="4 8" id="KW-0812">Transmembrane</keyword>
<feature type="transmembrane region" description="Helical" evidence="8">
    <location>
        <begin position="146"/>
        <end position="162"/>
    </location>
</feature>
<evidence type="ECO:0000256" key="4">
    <source>
        <dbReference type="ARBA" id="ARBA00022692"/>
    </source>
</evidence>
<evidence type="ECO:0000256" key="3">
    <source>
        <dbReference type="ARBA" id="ARBA00022475"/>
    </source>
</evidence>
<proteinExistence type="inferred from homology"/>
<feature type="region of interest" description="Disordered" evidence="7">
    <location>
        <begin position="202"/>
        <end position="223"/>
    </location>
</feature>
<keyword evidence="6 8" id="KW-0472">Membrane</keyword>
<dbReference type="GO" id="GO:0005886">
    <property type="term" value="C:plasma membrane"/>
    <property type="evidence" value="ECO:0007669"/>
    <property type="project" value="UniProtKB-SubCell"/>
</dbReference>
<comment type="subcellular location">
    <subcellularLocation>
        <location evidence="1">Cell membrane</location>
        <topology evidence="1">Multi-pass membrane protein</topology>
    </subcellularLocation>
</comment>
<dbReference type="PANTHER" id="PTHR30506:SF3">
    <property type="entry name" value="UPF0126 INNER MEMBRANE PROTEIN YADS-RELATED"/>
    <property type="match status" value="1"/>
</dbReference>
<dbReference type="PANTHER" id="PTHR30506">
    <property type="entry name" value="INNER MEMBRANE PROTEIN"/>
    <property type="match status" value="1"/>
</dbReference>
<feature type="transmembrane region" description="Helical" evidence="8">
    <location>
        <begin position="168"/>
        <end position="186"/>
    </location>
</feature>
<evidence type="ECO:0000256" key="7">
    <source>
        <dbReference type="SAM" id="MobiDB-lite"/>
    </source>
</evidence>
<dbReference type="EMBL" id="RHLK01000006">
    <property type="protein sequence ID" value="MVP00316.1"/>
    <property type="molecule type" value="Genomic_DNA"/>
</dbReference>
<comment type="caution">
    <text evidence="10">The sequence shown here is derived from an EMBL/GenBank/DDBJ whole genome shotgun (WGS) entry which is preliminary data.</text>
</comment>
<feature type="transmembrane region" description="Helical" evidence="8">
    <location>
        <begin position="59"/>
        <end position="80"/>
    </location>
</feature>
<feature type="domain" description="Glycine transporter" evidence="9">
    <location>
        <begin position="3"/>
        <end position="75"/>
    </location>
</feature>
<dbReference type="InterPro" id="IPR005115">
    <property type="entry name" value="Gly_transporter"/>
</dbReference>
<evidence type="ECO:0000256" key="5">
    <source>
        <dbReference type="ARBA" id="ARBA00022989"/>
    </source>
</evidence>
<name>A0A7X3FIC1_9BACL</name>
<dbReference type="AlphaFoldDB" id="A0A7X3FIC1"/>
<keyword evidence="5 8" id="KW-1133">Transmembrane helix</keyword>
<protein>
    <submittedName>
        <fullName evidence="10">Trimeric intracellular cation channel family protein</fullName>
    </submittedName>
</protein>
<evidence type="ECO:0000256" key="1">
    <source>
        <dbReference type="ARBA" id="ARBA00004651"/>
    </source>
</evidence>
<evidence type="ECO:0000256" key="6">
    <source>
        <dbReference type="ARBA" id="ARBA00023136"/>
    </source>
</evidence>
<dbReference type="RefSeq" id="WP_157336183.1">
    <property type="nucleotide sequence ID" value="NZ_RHLK01000006.1"/>
</dbReference>
<gene>
    <name evidence="10" type="ORF">EDM21_12420</name>
</gene>
<comment type="similarity">
    <text evidence="2">Belongs to the UPF0126 family.</text>
</comment>
<reference evidence="10 11" key="1">
    <citation type="journal article" date="2019" name="Microorganisms">
        <title>Paenibacillus lutrae sp. nov., A Chitinolytic Species Isolated from A River Otter in Castril Natural Park, Granada, Spain.</title>
        <authorList>
            <person name="Rodriguez M."/>
            <person name="Reina J.C."/>
            <person name="Bejar V."/>
            <person name="Llamas I."/>
        </authorList>
    </citation>
    <scope>NUCLEOTIDE SEQUENCE [LARGE SCALE GENOMIC DNA]</scope>
    <source>
        <strain evidence="10 11">N10</strain>
    </source>
</reference>
<feature type="transmembrane region" description="Helical" evidence="8">
    <location>
        <begin position="29"/>
        <end position="47"/>
    </location>
</feature>
<dbReference type="Pfam" id="PF03458">
    <property type="entry name" value="Gly_transporter"/>
    <property type="match status" value="2"/>
</dbReference>
<feature type="transmembrane region" description="Helical" evidence="8">
    <location>
        <begin position="113"/>
        <end position="134"/>
    </location>
</feature>